<feature type="region of interest" description="Disordered" evidence="7">
    <location>
        <begin position="262"/>
        <end position="338"/>
    </location>
</feature>
<comment type="subcellular location">
    <subcellularLocation>
        <location evidence="1">Nucleus</location>
    </subcellularLocation>
</comment>
<protein>
    <recommendedName>
        <fullName evidence="8">Zn(2)-C6 fungal-type domain-containing protein</fullName>
    </recommendedName>
</protein>
<evidence type="ECO:0000256" key="3">
    <source>
        <dbReference type="ARBA" id="ARBA00023015"/>
    </source>
</evidence>
<keyword evidence="3" id="KW-0805">Transcription regulation</keyword>
<dbReference type="EMBL" id="DS995901">
    <property type="protein sequence ID" value="EEA24427.1"/>
    <property type="molecule type" value="Genomic_DNA"/>
</dbReference>
<organism evidence="9 10">
    <name type="scientific">Talaromyces marneffei (strain ATCC 18224 / CBS 334.59 / QM 7333)</name>
    <name type="common">Penicillium marneffei</name>
    <dbReference type="NCBI Taxonomy" id="441960"/>
    <lineage>
        <taxon>Eukaryota</taxon>
        <taxon>Fungi</taxon>
        <taxon>Dikarya</taxon>
        <taxon>Ascomycota</taxon>
        <taxon>Pezizomycotina</taxon>
        <taxon>Eurotiomycetes</taxon>
        <taxon>Eurotiomycetidae</taxon>
        <taxon>Eurotiales</taxon>
        <taxon>Trichocomaceae</taxon>
        <taxon>Talaromyces</taxon>
        <taxon>Talaromyces sect. Talaromyces</taxon>
    </lineage>
</organism>
<reference evidence="10" key="1">
    <citation type="journal article" date="2015" name="Genome Announc.">
        <title>Genome sequence of the AIDS-associated pathogen Penicillium marneffei (ATCC18224) and its near taxonomic relative Talaromyces stipitatus (ATCC10500).</title>
        <authorList>
            <person name="Nierman W.C."/>
            <person name="Fedorova-Abrams N.D."/>
            <person name="Andrianopoulos A."/>
        </authorList>
    </citation>
    <scope>NUCLEOTIDE SEQUENCE [LARGE SCALE GENOMIC DNA]</scope>
    <source>
        <strain evidence="10">ATCC 18224 / CBS 334.59 / QM 7333</strain>
    </source>
</reference>
<name>B6QG42_TALMQ</name>
<dbReference type="Gene3D" id="4.10.240.10">
    <property type="entry name" value="Zn(2)-C6 fungal-type DNA-binding domain"/>
    <property type="match status" value="1"/>
</dbReference>
<evidence type="ECO:0000256" key="5">
    <source>
        <dbReference type="ARBA" id="ARBA00023163"/>
    </source>
</evidence>
<evidence type="ECO:0000256" key="1">
    <source>
        <dbReference type="ARBA" id="ARBA00004123"/>
    </source>
</evidence>
<gene>
    <name evidence="9" type="ORF">PMAA_084330</name>
</gene>
<dbReference type="PROSITE" id="PS50048">
    <property type="entry name" value="ZN2_CY6_FUNGAL_2"/>
    <property type="match status" value="1"/>
</dbReference>
<dbReference type="PROSITE" id="PS00463">
    <property type="entry name" value="ZN2_CY6_FUNGAL_1"/>
    <property type="match status" value="1"/>
</dbReference>
<evidence type="ECO:0000313" key="9">
    <source>
        <dbReference type="EMBL" id="EEA24427.1"/>
    </source>
</evidence>
<dbReference type="VEuPathDB" id="FungiDB:PMAA_084330"/>
<keyword evidence="2" id="KW-0479">Metal-binding</keyword>
<evidence type="ECO:0000256" key="4">
    <source>
        <dbReference type="ARBA" id="ARBA00023125"/>
    </source>
</evidence>
<dbReference type="InterPro" id="IPR001138">
    <property type="entry name" value="Zn2Cys6_DnaBD"/>
</dbReference>
<dbReference type="CDD" id="cd00067">
    <property type="entry name" value="GAL4"/>
    <property type="match status" value="1"/>
</dbReference>
<keyword evidence="6" id="KW-0539">Nucleus</keyword>
<dbReference type="OrthoDB" id="4159781at2759"/>
<dbReference type="InterPro" id="IPR036864">
    <property type="entry name" value="Zn2-C6_fun-type_DNA-bd_sf"/>
</dbReference>
<dbReference type="GO" id="GO:0003677">
    <property type="term" value="F:DNA binding"/>
    <property type="evidence" value="ECO:0007669"/>
    <property type="project" value="UniProtKB-KW"/>
</dbReference>
<dbReference type="GO" id="GO:0000981">
    <property type="term" value="F:DNA-binding transcription factor activity, RNA polymerase II-specific"/>
    <property type="evidence" value="ECO:0007669"/>
    <property type="project" value="InterPro"/>
</dbReference>
<evidence type="ECO:0000313" key="10">
    <source>
        <dbReference type="Proteomes" id="UP000001294"/>
    </source>
</evidence>
<dbReference type="Proteomes" id="UP000001294">
    <property type="component" value="Unassembled WGS sequence"/>
</dbReference>
<keyword evidence="5" id="KW-0804">Transcription</keyword>
<dbReference type="InterPro" id="IPR050987">
    <property type="entry name" value="AtrR-like"/>
</dbReference>
<dbReference type="STRING" id="441960.B6QG42"/>
<dbReference type="HOGENOM" id="CLU_070864_0_0_1"/>
<feature type="region of interest" description="Disordered" evidence="7">
    <location>
        <begin position="81"/>
        <end position="118"/>
    </location>
</feature>
<feature type="domain" description="Zn(2)-C6 fungal-type" evidence="8">
    <location>
        <begin position="20"/>
        <end position="51"/>
    </location>
</feature>
<dbReference type="PhylomeDB" id="B6QG42"/>
<evidence type="ECO:0000259" key="8">
    <source>
        <dbReference type="PROSITE" id="PS50048"/>
    </source>
</evidence>
<dbReference type="GO" id="GO:0008270">
    <property type="term" value="F:zinc ion binding"/>
    <property type="evidence" value="ECO:0007669"/>
    <property type="project" value="InterPro"/>
</dbReference>
<feature type="compositionally biased region" description="Polar residues" evidence="7">
    <location>
        <begin position="329"/>
        <end position="338"/>
    </location>
</feature>
<evidence type="ECO:0000256" key="6">
    <source>
        <dbReference type="ARBA" id="ARBA00023242"/>
    </source>
</evidence>
<sequence>MESTGNKSSTSTTNNRLQRSCSKCRVRKIKCDRKNPCTSCILRGCKEQCEYARTDEDRYHIGQAKEIEDLRKELNRLKRRLEDGEQQPQTHSQSQSYGSGAGSETTEAAVTERPSKRRIVENGNIAELWNPTATTAVAGMPYSGNISFSEPEMVQQNYCIPTGKHQPYQQYYADNNNNNNNPIIKTDHHNTSPPQYNLSQIQQHPVQPDFWRGKQKQLETIYKIVCDCNEYWVPSIIDIVRTSMSPEDAIVSIRHLLRSGSSSHSNIYSHSNSNSSNDGGAVPARSTTTTASNSRSPDSTSSIVPVEMDSVPYSREGCDMRFGRHLSPIDQSRSSGEG</sequence>
<accession>B6QG42</accession>
<dbReference type="SUPFAM" id="SSF57701">
    <property type="entry name" value="Zn2/Cys6 DNA-binding domain"/>
    <property type="match status" value="1"/>
</dbReference>
<dbReference type="PANTHER" id="PTHR46910:SF3">
    <property type="entry name" value="HALOTOLERANCE PROTEIN 9-RELATED"/>
    <property type="match status" value="1"/>
</dbReference>
<evidence type="ECO:0000256" key="2">
    <source>
        <dbReference type="ARBA" id="ARBA00022723"/>
    </source>
</evidence>
<evidence type="ECO:0000256" key="7">
    <source>
        <dbReference type="SAM" id="MobiDB-lite"/>
    </source>
</evidence>
<dbReference type="Pfam" id="PF00172">
    <property type="entry name" value="Zn_clus"/>
    <property type="match status" value="1"/>
</dbReference>
<dbReference type="GO" id="GO:0005634">
    <property type="term" value="C:nucleus"/>
    <property type="evidence" value="ECO:0007669"/>
    <property type="project" value="UniProtKB-SubCell"/>
</dbReference>
<keyword evidence="4" id="KW-0238">DNA-binding</keyword>
<keyword evidence="10" id="KW-1185">Reference proteome</keyword>
<dbReference type="SMART" id="SM00066">
    <property type="entry name" value="GAL4"/>
    <property type="match status" value="1"/>
</dbReference>
<feature type="compositionally biased region" description="Low complexity" evidence="7">
    <location>
        <begin position="262"/>
        <end position="277"/>
    </location>
</feature>
<dbReference type="AlphaFoldDB" id="B6QG42"/>
<feature type="compositionally biased region" description="Low complexity" evidence="7">
    <location>
        <begin position="284"/>
        <end position="296"/>
    </location>
</feature>
<proteinExistence type="predicted"/>
<dbReference type="PANTHER" id="PTHR46910">
    <property type="entry name" value="TRANSCRIPTION FACTOR PDR1"/>
    <property type="match status" value="1"/>
</dbReference>